<proteinExistence type="predicted"/>
<evidence type="ECO:0000313" key="5">
    <source>
        <dbReference type="EMBL" id="GAH76136.1"/>
    </source>
</evidence>
<dbReference type="Gene3D" id="1.10.8.60">
    <property type="match status" value="1"/>
</dbReference>
<gene>
    <name evidence="5" type="ORF">S03H2_44405</name>
</gene>
<comment type="caution">
    <text evidence="5">The sequence shown here is derived from an EMBL/GenBank/DDBJ whole genome shotgun (WGS) entry which is preliminary data.</text>
</comment>
<accession>X1I155</accession>
<dbReference type="SUPFAM" id="SSF52540">
    <property type="entry name" value="P-loop containing nucleoside triphosphate hydrolases"/>
    <property type="match status" value="1"/>
</dbReference>
<evidence type="ECO:0000256" key="3">
    <source>
        <dbReference type="ARBA" id="ARBA00022840"/>
    </source>
</evidence>
<dbReference type="GO" id="GO:0006260">
    <property type="term" value="P:DNA replication"/>
    <property type="evidence" value="ECO:0007669"/>
    <property type="project" value="UniProtKB-KW"/>
</dbReference>
<dbReference type="EMBL" id="BARU01027763">
    <property type="protein sequence ID" value="GAH76136.1"/>
    <property type="molecule type" value="Genomic_DNA"/>
</dbReference>
<reference evidence="5" key="1">
    <citation type="journal article" date="2014" name="Front. Microbiol.">
        <title>High frequency of phylogenetically diverse reductive dehalogenase-homologous genes in deep subseafloor sedimentary metagenomes.</title>
        <authorList>
            <person name="Kawai M."/>
            <person name="Futagami T."/>
            <person name="Toyoda A."/>
            <person name="Takaki Y."/>
            <person name="Nishi S."/>
            <person name="Hori S."/>
            <person name="Arai W."/>
            <person name="Tsubouchi T."/>
            <person name="Morono Y."/>
            <person name="Uchiyama I."/>
            <person name="Ito T."/>
            <person name="Fujiyama A."/>
            <person name="Inagaki F."/>
            <person name="Takami H."/>
        </authorList>
    </citation>
    <scope>NUCLEOTIDE SEQUENCE</scope>
    <source>
        <strain evidence="5">Expedition CK06-06</strain>
    </source>
</reference>
<name>X1I155_9ZZZZ</name>
<keyword evidence="2" id="KW-0547">Nucleotide-binding</keyword>
<organism evidence="5">
    <name type="scientific">marine sediment metagenome</name>
    <dbReference type="NCBI Taxonomy" id="412755"/>
    <lineage>
        <taxon>unclassified sequences</taxon>
        <taxon>metagenomes</taxon>
        <taxon>ecological metagenomes</taxon>
    </lineage>
</organism>
<keyword evidence="1" id="KW-0235">DNA replication</keyword>
<dbReference type="AlphaFoldDB" id="X1I155"/>
<sequence length="235" mass="27132">YIISRSLSNVAVILITNKFWVPDYLAEKLDTRVQDTFSKRLKIIGFSDYTDNELFEILLDRARIGFADETYSEDVLKYIAHLCFINGWRARGVINIAKDAAEIADERGDEMLEHKHVDEIAKIIPQNELKNIIKRLDPPTLNILLYLAKRGGKGTEEDVLEWFKEKSRNEGLEGGRSRTTFYGALSRLKGMELVKSEIKGRGRGRGSFATLWITEMHYQLVRESLVDFLKNERME</sequence>
<protein>
    <recommendedName>
        <fullName evidence="4">Cdc6 AAA+ ATPase-type lid domain-containing protein</fullName>
    </recommendedName>
</protein>
<dbReference type="Pfam" id="PF22703">
    <property type="entry name" value="Cdc6_lid"/>
    <property type="match status" value="1"/>
</dbReference>
<evidence type="ECO:0000259" key="4">
    <source>
        <dbReference type="Pfam" id="PF22703"/>
    </source>
</evidence>
<dbReference type="InterPro" id="IPR027417">
    <property type="entry name" value="P-loop_NTPase"/>
</dbReference>
<keyword evidence="3" id="KW-0067">ATP-binding</keyword>
<feature type="non-terminal residue" evidence="5">
    <location>
        <position position="1"/>
    </location>
</feature>
<dbReference type="GO" id="GO:0005524">
    <property type="term" value="F:ATP binding"/>
    <property type="evidence" value="ECO:0007669"/>
    <property type="project" value="UniProtKB-KW"/>
</dbReference>
<feature type="domain" description="Cdc6 AAA+ ATPase-type lid" evidence="4">
    <location>
        <begin position="56"/>
        <end position="119"/>
    </location>
</feature>
<evidence type="ECO:0000256" key="2">
    <source>
        <dbReference type="ARBA" id="ARBA00022741"/>
    </source>
</evidence>
<dbReference type="InterPro" id="IPR055237">
    <property type="entry name" value="Cdc6_lid"/>
</dbReference>
<evidence type="ECO:0000256" key="1">
    <source>
        <dbReference type="ARBA" id="ARBA00022705"/>
    </source>
</evidence>